<comment type="similarity">
    <text evidence="3">Belongs to the aldehyde dehydrogenase family.</text>
</comment>
<name>A0ABP9KVB6_9NOCA</name>
<dbReference type="RefSeq" id="WP_345498445.1">
    <property type="nucleotide sequence ID" value="NZ_BAABJM010000006.1"/>
</dbReference>
<dbReference type="PANTHER" id="PTHR11699">
    <property type="entry name" value="ALDEHYDE DEHYDROGENASE-RELATED"/>
    <property type="match status" value="1"/>
</dbReference>
<evidence type="ECO:0000259" key="4">
    <source>
        <dbReference type="Pfam" id="PF00171"/>
    </source>
</evidence>
<dbReference type="InterPro" id="IPR015590">
    <property type="entry name" value="Aldehyde_DH_dom"/>
</dbReference>
<protein>
    <submittedName>
        <fullName evidence="5">Aldehyde dehydrogenase family protein</fullName>
    </submittedName>
</protein>
<dbReference type="InterPro" id="IPR016162">
    <property type="entry name" value="Ald_DH_N"/>
</dbReference>
<dbReference type="InterPro" id="IPR016163">
    <property type="entry name" value="Ald_DH_C"/>
</dbReference>
<evidence type="ECO:0000256" key="2">
    <source>
        <dbReference type="PROSITE-ProRule" id="PRU10007"/>
    </source>
</evidence>
<dbReference type="Pfam" id="PF00171">
    <property type="entry name" value="Aldedh"/>
    <property type="match status" value="1"/>
</dbReference>
<reference evidence="6" key="1">
    <citation type="journal article" date="2019" name="Int. J. Syst. Evol. Microbiol.">
        <title>The Global Catalogue of Microorganisms (GCM) 10K type strain sequencing project: providing services to taxonomists for standard genome sequencing and annotation.</title>
        <authorList>
            <consortium name="The Broad Institute Genomics Platform"/>
            <consortium name="The Broad Institute Genome Sequencing Center for Infectious Disease"/>
            <person name="Wu L."/>
            <person name="Ma J."/>
        </authorList>
    </citation>
    <scope>NUCLEOTIDE SEQUENCE [LARGE SCALE GENOMIC DNA]</scope>
    <source>
        <strain evidence="6">JCM 18298</strain>
    </source>
</reference>
<keyword evidence="1 3" id="KW-0560">Oxidoreductase</keyword>
<dbReference type="Gene3D" id="3.40.605.10">
    <property type="entry name" value="Aldehyde Dehydrogenase, Chain A, domain 1"/>
    <property type="match status" value="1"/>
</dbReference>
<dbReference type="Proteomes" id="UP001500603">
    <property type="component" value="Unassembled WGS sequence"/>
</dbReference>
<dbReference type="SUPFAM" id="SSF53720">
    <property type="entry name" value="ALDH-like"/>
    <property type="match status" value="1"/>
</dbReference>
<evidence type="ECO:0000313" key="5">
    <source>
        <dbReference type="EMBL" id="GAA5064610.1"/>
    </source>
</evidence>
<evidence type="ECO:0000256" key="3">
    <source>
        <dbReference type="RuleBase" id="RU003345"/>
    </source>
</evidence>
<keyword evidence="6" id="KW-1185">Reference proteome</keyword>
<dbReference type="EMBL" id="BAABJM010000006">
    <property type="protein sequence ID" value="GAA5064610.1"/>
    <property type="molecule type" value="Genomic_DNA"/>
</dbReference>
<feature type="active site" evidence="2">
    <location>
        <position position="278"/>
    </location>
</feature>
<comment type="caution">
    <text evidence="5">The sequence shown here is derived from an EMBL/GenBank/DDBJ whole genome shotgun (WGS) entry which is preliminary data.</text>
</comment>
<organism evidence="5 6">
    <name type="scientific">Nocardia callitridis</name>
    <dbReference type="NCBI Taxonomy" id="648753"/>
    <lineage>
        <taxon>Bacteria</taxon>
        <taxon>Bacillati</taxon>
        <taxon>Actinomycetota</taxon>
        <taxon>Actinomycetes</taxon>
        <taxon>Mycobacteriales</taxon>
        <taxon>Nocardiaceae</taxon>
        <taxon>Nocardia</taxon>
    </lineage>
</organism>
<feature type="domain" description="Aldehyde dehydrogenase" evidence="4">
    <location>
        <begin position="53"/>
        <end position="501"/>
    </location>
</feature>
<dbReference type="PROSITE" id="PS00070">
    <property type="entry name" value="ALDEHYDE_DEHYDR_CYS"/>
    <property type="match status" value="1"/>
</dbReference>
<dbReference type="Gene3D" id="3.40.309.10">
    <property type="entry name" value="Aldehyde Dehydrogenase, Chain A, domain 2"/>
    <property type="match status" value="1"/>
</dbReference>
<dbReference type="InterPro" id="IPR029510">
    <property type="entry name" value="Ald_DH_CS_GLU"/>
</dbReference>
<dbReference type="PROSITE" id="PS00687">
    <property type="entry name" value="ALDEHYDE_DEHYDR_GLU"/>
    <property type="match status" value="1"/>
</dbReference>
<accession>A0ABP9KVB6</accession>
<dbReference type="InterPro" id="IPR016160">
    <property type="entry name" value="Ald_DH_CS_CYS"/>
</dbReference>
<evidence type="ECO:0000313" key="6">
    <source>
        <dbReference type="Proteomes" id="UP001500603"/>
    </source>
</evidence>
<proteinExistence type="inferred from homology"/>
<gene>
    <name evidence="5" type="ORF">GCM10023318_50750</name>
</gene>
<dbReference type="InterPro" id="IPR016161">
    <property type="entry name" value="Ald_DH/histidinol_DH"/>
</dbReference>
<sequence>MSLTSTAAESAAADLTVLDEEALRHALDDHEAAIPQRFPLDFGGALREPTRWVEDIDPATAGVLATVGSATPEEIGEAVALARAAAPGWAATAPSTRGALLRRLAELVRGNAEVLARLETRDTGKPLAQGRADITAAARYFEFYGSIVEGFLGDSIPLGPGSLAVVEHEPHGVTAHVVPWNYPAQITARSVGASLAVGNATVVKPADEAPLVALCYARLARAAGFPAGVLNVLPGGAEAGAALTAHPDIDHVSFTGSVATGRTVARACADRGRPALLELGGKSAHLVLAGADIDRAAPVIARALLLHAGQTCTAGTRVIVHESLHEELIAALTPYFDNATLGLGLADPTVGPVVSAPQAERVRGFIARASAEGAVLAGRAEEADGLSGYFVAPVLFDQVSQDSELFAEEVFGPVLAVTTVASDAEAVAAAHNSRYGLTAAVWCRDIDRAVRTARALEVGQAYINGYAPGGGVELPFGGTRDSGYGREKGVEALREYTRPRTLFVDLSGA</sequence>
<evidence type="ECO:0000256" key="1">
    <source>
        <dbReference type="ARBA" id="ARBA00023002"/>
    </source>
</evidence>